<dbReference type="RefSeq" id="XP_033772306.1">
    <property type="nucleotide sequence ID" value="XM_033916415.1"/>
</dbReference>
<dbReference type="Pfam" id="PF12443">
    <property type="entry name" value="AKNA"/>
    <property type="match status" value="1"/>
</dbReference>
<gene>
    <name evidence="4 5" type="primary">AKNAD1</name>
</gene>
<evidence type="ECO:0000313" key="4">
    <source>
        <dbReference type="RefSeq" id="XP_033772305.1"/>
    </source>
</evidence>
<feature type="region of interest" description="Disordered" evidence="1">
    <location>
        <begin position="234"/>
        <end position="265"/>
    </location>
</feature>
<feature type="compositionally biased region" description="Basic and acidic residues" evidence="1">
    <location>
        <begin position="14"/>
        <end position="28"/>
    </location>
</feature>
<feature type="compositionally biased region" description="Basic and acidic residues" evidence="1">
    <location>
        <begin position="250"/>
        <end position="261"/>
    </location>
</feature>
<evidence type="ECO:0000313" key="3">
    <source>
        <dbReference type="Proteomes" id="UP000515159"/>
    </source>
</evidence>
<dbReference type="CTD" id="254268"/>
<dbReference type="Proteomes" id="UP000515159">
    <property type="component" value="Chromosome 12"/>
</dbReference>
<dbReference type="PANTHER" id="PTHR21510">
    <property type="entry name" value="AKNA DOMAIN-CONTAINING PROTEIN"/>
    <property type="match status" value="1"/>
</dbReference>
<accession>A0A6P8P9U6</accession>
<feature type="region of interest" description="Disordered" evidence="1">
    <location>
        <begin position="386"/>
        <end position="405"/>
    </location>
</feature>
<evidence type="ECO:0000256" key="1">
    <source>
        <dbReference type="SAM" id="MobiDB-lite"/>
    </source>
</evidence>
<protein>
    <submittedName>
        <fullName evidence="4 5">Protein AKNAD1 isoform X1</fullName>
    </submittedName>
</protein>
<dbReference type="OrthoDB" id="9045614at2759"/>
<proteinExistence type="predicted"/>
<keyword evidence="3" id="KW-1185">Reference proteome</keyword>
<dbReference type="InterPro" id="IPR052655">
    <property type="entry name" value="AKNA_Centrosome-Trans_reg"/>
</dbReference>
<dbReference type="RefSeq" id="XP_033772305.1">
    <property type="nucleotide sequence ID" value="XM_033916414.1"/>
</dbReference>
<dbReference type="AlphaFoldDB" id="A0A6P8P9U6"/>
<dbReference type="KEGG" id="gsh:117346591"/>
<dbReference type="PANTHER" id="PTHR21510:SF16">
    <property type="entry name" value="PROTEIN AKNAD1"/>
    <property type="match status" value="1"/>
</dbReference>
<evidence type="ECO:0000259" key="2">
    <source>
        <dbReference type="Pfam" id="PF12443"/>
    </source>
</evidence>
<sequence>MKGWMKNISNNNLHDIDDGNTSDDKLEDLPYDGNLEDAYRHCPEICYINQSHSNISNNIPDLSISEISSGLKEENGLEPQDLCPDDDVEQNTPKIMHKAAVTIDNKLHGDFATKTNKVGFSNSKIPDVLLRHFSENALLNTSQFIDSETIPDTSFIESIDESIINQISGLNSSHNSSVREQEVDFEKYLLKRDEKSFNYPGRNLLEESKSVVAKAETHRREGNGVDSQLLTEAKTLEDPNHSRAVGQRSVEQKYQRERRASSSEIKYGQGQVHYRLPDFSKVASKVKIPKRHGGVRSTPVMKAAKSFPNLIDKSAVVKDVLEMMHPVVQEHEYEKRNLDPQQVQVSLYSASLNPKTMIDRGASDEHFEDSTVSNLSLWKMQVEPTLPHGDSTELESETKNSKSLFSTTEEVSLNYTKAQDSAEAEEMFQMLKDHTEQLKTKGEEFSKCLLKDALSLQDQSLVFKHLKECLETLEQDYLATKEKHRDLQLQSYRSGRETVGEFDPDRKVEGEIFRLGMLLEDIKEKMDDNIYRPSLSTSLAMSAVFSQSKPGSTSHTLLHKGIIEPEVTPLKENENMSNGLQNEMALDHCKEHSLQGDSCDLLSHLEAEERSLGIRKSKQGRFSIVVQEETLNLDLSSPNFGSETEDSLFSNSMITGSLSIKASDHRPKNCRPYSASLDGHVPGLNNLKFDVASEVPSFYQRKNIYSPAFHANNYRHERNGFMCNLPERQNFVKNPHFSRIYNTFMFSPQYLSNRMMYEGKSRFNSENKHADNINTKILNSVLDRAIETANSMKKTTDRMVQVISADLAKAHIHRSFETG</sequence>
<evidence type="ECO:0000313" key="5">
    <source>
        <dbReference type="RefSeq" id="XP_033772306.1"/>
    </source>
</evidence>
<feature type="region of interest" description="Disordered" evidence="1">
    <location>
        <begin position="1"/>
        <end position="29"/>
    </location>
</feature>
<feature type="domain" description="AKNA" evidence="2">
    <location>
        <begin position="464"/>
        <end position="529"/>
    </location>
</feature>
<reference evidence="4 5" key="1">
    <citation type="submission" date="2025-04" db="UniProtKB">
        <authorList>
            <consortium name="RefSeq"/>
        </authorList>
    </citation>
    <scope>IDENTIFICATION</scope>
</reference>
<name>A0A6P8P9U6_GEOSA</name>
<organism evidence="3 5">
    <name type="scientific">Geotrypetes seraphini</name>
    <name type="common">Gaboon caecilian</name>
    <name type="synonym">Caecilia seraphini</name>
    <dbReference type="NCBI Taxonomy" id="260995"/>
    <lineage>
        <taxon>Eukaryota</taxon>
        <taxon>Metazoa</taxon>
        <taxon>Chordata</taxon>
        <taxon>Craniata</taxon>
        <taxon>Vertebrata</taxon>
        <taxon>Euteleostomi</taxon>
        <taxon>Amphibia</taxon>
        <taxon>Gymnophiona</taxon>
        <taxon>Geotrypetes</taxon>
    </lineage>
</organism>
<dbReference type="GeneID" id="117346591"/>
<dbReference type="InterPro" id="IPR022150">
    <property type="entry name" value="AKNA_dom"/>
</dbReference>